<dbReference type="AlphaFoldDB" id="A0A554MV15"/>
<keyword evidence="2" id="KW-1185">Reference proteome</keyword>
<comment type="caution">
    <text evidence="1">The sequence shown here is derived from an EMBL/GenBank/DDBJ whole genome shotgun (WGS) entry which is preliminary data.</text>
</comment>
<gene>
    <name evidence="1" type="ORF">DP107_17495</name>
</gene>
<dbReference type="PROSITE" id="PS51257">
    <property type="entry name" value="PROKAR_LIPOPROTEIN"/>
    <property type="match status" value="1"/>
</dbReference>
<dbReference type="PROSITE" id="PS51318">
    <property type="entry name" value="TAT"/>
    <property type="match status" value="1"/>
</dbReference>
<dbReference type="EMBL" id="QMDX01000020">
    <property type="protein sequence ID" value="TSD08929.1"/>
    <property type="molecule type" value="Genomic_DNA"/>
</dbReference>
<reference evidence="1 2" key="1">
    <citation type="submission" date="2018-06" db="EMBL/GenBank/DDBJ databases">
        <title>Natronomonas sp. F16-60 a new haloarchaeon isolated from a solar saltern of Isla Cristina, Huelva, Spain.</title>
        <authorList>
            <person name="Duran-Viseras A."/>
            <person name="Sanchez-Porro C."/>
            <person name="Ventosa A."/>
        </authorList>
    </citation>
    <scope>NUCLEOTIDE SEQUENCE [LARGE SCALE GENOMIC DNA]</scope>
    <source>
        <strain evidence="1 2">F16-60</strain>
    </source>
</reference>
<dbReference type="Proteomes" id="UP000319894">
    <property type="component" value="Unassembled WGS sequence"/>
</dbReference>
<protein>
    <submittedName>
        <fullName evidence="1">Uncharacterized protein</fullName>
    </submittedName>
</protein>
<sequence>MPSRRRFLASMGAAAAAVGLAGCSGSGGRSPPHEAWLYDPRAALGLDLPWRGFVSVDVPRAWARREQLPEEWVATVTSFDRGVTSVDRGDLDRLTAQGFGTADLTTAGTTVALTGDIEARPVVREFAQGSTVEEHEPVAGHRLFGYEPRFLGRIDRNGELTSGSLGLAVADGRAVAGGLLAREERAVDSVAAMVRARAGAAESEPDRDIRSVGRALAASPLGLPPVAGGVTFDRALASRLSGAIPEAWPTLAAAVDDLRAFGVGLRFGPDRTLTEFVFVYDPRAIAENENLRAAADKLTEESDTVDNGVVGVRLGPDGRSLVVRTTVSPQTVWADFRGELPGF</sequence>
<dbReference type="RefSeq" id="WP_144263410.1">
    <property type="nucleotide sequence ID" value="NZ_QMDX01000020.1"/>
</dbReference>
<organism evidence="1 2">
    <name type="scientific">Haloglomus irregulare</name>
    <dbReference type="NCBI Taxonomy" id="2234134"/>
    <lineage>
        <taxon>Archaea</taxon>
        <taxon>Methanobacteriati</taxon>
        <taxon>Methanobacteriota</taxon>
        <taxon>Stenosarchaea group</taxon>
        <taxon>Halobacteria</taxon>
        <taxon>Halobacteriales</taxon>
        <taxon>Natronomonadaceae</taxon>
        <taxon>Haloglomus</taxon>
    </lineage>
</organism>
<name>A0A554MV15_9EURY</name>
<accession>A0A554MV15</accession>
<dbReference type="InParanoid" id="A0A554MV15"/>
<dbReference type="InterPro" id="IPR006311">
    <property type="entry name" value="TAT_signal"/>
</dbReference>
<evidence type="ECO:0000313" key="1">
    <source>
        <dbReference type="EMBL" id="TSD08929.1"/>
    </source>
</evidence>
<proteinExistence type="predicted"/>
<evidence type="ECO:0000313" key="2">
    <source>
        <dbReference type="Proteomes" id="UP000319894"/>
    </source>
</evidence>